<accession>A0AA89BT98</accession>
<gene>
    <name evidence="2" type="ORF">RJ639_002589</name>
</gene>
<comment type="caution">
    <text evidence="2">The sequence shown here is derived from an EMBL/GenBank/DDBJ whole genome shotgun (WGS) entry which is preliminary data.</text>
</comment>
<dbReference type="Proteomes" id="UP001188597">
    <property type="component" value="Unassembled WGS sequence"/>
</dbReference>
<protein>
    <recommendedName>
        <fullName evidence="1">Reverse transcriptase Ty1/copia-type domain-containing protein</fullName>
    </recommendedName>
</protein>
<proteinExistence type="predicted"/>
<dbReference type="Pfam" id="PF07727">
    <property type="entry name" value="RVT_2"/>
    <property type="match status" value="1"/>
</dbReference>
<evidence type="ECO:0000313" key="2">
    <source>
        <dbReference type="EMBL" id="KAK3043021.1"/>
    </source>
</evidence>
<name>A0AA89BT98_9ASTE</name>
<dbReference type="EMBL" id="JAVXUP010000012">
    <property type="protein sequence ID" value="KAK3043021.1"/>
    <property type="molecule type" value="Genomic_DNA"/>
</dbReference>
<organism evidence="2 3">
    <name type="scientific">Escallonia herrerae</name>
    <dbReference type="NCBI Taxonomy" id="1293975"/>
    <lineage>
        <taxon>Eukaryota</taxon>
        <taxon>Viridiplantae</taxon>
        <taxon>Streptophyta</taxon>
        <taxon>Embryophyta</taxon>
        <taxon>Tracheophyta</taxon>
        <taxon>Spermatophyta</taxon>
        <taxon>Magnoliopsida</taxon>
        <taxon>eudicotyledons</taxon>
        <taxon>Gunneridae</taxon>
        <taxon>Pentapetalae</taxon>
        <taxon>asterids</taxon>
        <taxon>campanulids</taxon>
        <taxon>Escalloniales</taxon>
        <taxon>Escalloniaceae</taxon>
        <taxon>Escallonia</taxon>
    </lineage>
</organism>
<sequence length="238" mass="26161">MPFVTREEKQCLVTANHAPTTNTAALMIKGDESQPRMSDNGDQNQFLPCTHYGKMNHNADHCYKVIGYPLNWHKHGKRSDRQNWLQEDLKDGTSSNSSLASTGAAFAIAMDGGDSAILGLTQVQHQQLLALVDGHAAMTGNPSTNMDSSSFLGSFVVALIYVDDVIITRTHSARISTLKHYLDAKFHIKDHGKLKYFLGIEVSPSPARIALSQRKYALDILAENGLARCKPAPLPMEQ</sequence>
<dbReference type="AlphaFoldDB" id="A0AA89BT98"/>
<evidence type="ECO:0000313" key="3">
    <source>
        <dbReference type="Proteomes" id="UP001188597"/>
    </source>
</evidence>
<reference evidence="2" key="1">
    <citation type="submission" date="2022-12" db="EMBL/GenBank/DDBJ databases">
        <title>Draft genome assemblies for two species of Escallonia (Escalloniales).</title>
        <authorList>
            <person name="Chanderbali A."/>
            <person name="Dervinis C."/>
            <person name="Anghel I."/>
            <person name="Soltis D."/>
            <person name="Soltis P."/>
            <person name="Zapata F."/>
        </authorList>
    </citation>
    <scope>NUCLEOTIDE SEQUENCE</scope>
    <source>
        <strain evidence="2">UCBG64.0493</strain>
        <tissue evidence="2">Leaf</tissue>
    </source>
</reference>
<dbReference type="InterPro" id="IPR013103">
    <property type="entry name" value="RVT_2"/>
</dbReference>
<feature type="domain" description="Reverse transcriptase Ty1/copia-type" evidence="1">
    <location>
        <begin position="156"/>
        <end position="237"/>
    </location>
</feature>
<keyword evidence="3" id="KW-1185">Reference proteome</keyword>
<evidence type="ECO:0000259" key="1">
    <source>
        <dbReference type="Pfam" id="PF07727"/>
    </source>
</evidence>